<evidence type="ECO:0000256" key="11">
    <source>
        <dbReference type="PROSITE-ProRule" id="PRU00228"/>
    </source>
</evidence>
<accession>A0A6P8BSX1</accession>
<feature type="region of interest" description="Disordered" evidence="12">
    <location>
        <begin position="643"/>
        <end position="662"/>
    </location>
</feature>
<evidence type="ECO:0000259" key="14">
    <source>
        <dbReference type="PROSITE" id="PS50135"/>
    </source>
</evidence>
<evidence type="ECO:0000313" key="17">
    <source>
        <dbReference type="RefSeq" id="XP_031372573.1"/>
    </source>
</evidence>
<dbReference type="GO" id="GO:0015031">
    <property type="term" value="P:protein transport"/>
    <property type="evidence" value="ECO:0007669"/>
    <property type="project" value="UniProtKB-KW"/>
</dbReference>
<dbReference type="Gene3D" id="2.60.40.10">
    <property type="entry name" value="Immunoglobulins"/>
    <property type="match status" value="1"/>
</dbReference>
<dbReference type="SMART" id="SM00291">
    <property type="entry name" value="ZnF_ZZ"/>
    <property type="match status" value="1"/>
</dbReference>
<feature type="compositionally biased region" description="Pro residues" evidence="12">
    <location>
        <begin position="644"/>
        <end position="659"/>
    </location>
</feature>
<keyword evidence="4" id="KW-0926">Vacuole</keyword>
<dbReference type="FunFam" id="2.60.40.10:FF:000199">
    <property type="entry name" value="next to BRCA1 gene 1 protein-like"/>
    <property type="match status" value="1"/>
</dbReference>
<dbReference type="FunFam" id="1.10.8.10:FF:000085">
    <property type="entry name" value="protein NBR1 homolog"/>
    <property type="match status" value="1"/>
</dbReference>
<dbReference type="GeneID" id="116187786"/>
<dbReference type="RefSeq" id="XP_031372573.1">
    <property type="nucleotide sequence ID" value="XM_031516713.1"/>
</dbReference>
<name>A0A6P8BSX1_PUNGR</name>
<evidence type="ECO:0000256" key="1">
    <source>
        <dbReference type="ARBA" id="ARBA00004116"/>
    </source>
</evidence>
<evidence type="ECO:0000259" key="13">
    <source>
        <dbReference type="PROSITE" id="PS50030"/>
    </source>
</evidence>
<dbReference type="Gene3D" id="3.10.20.90">
    <property type="entry name" value="Phosphatidylinositol 3-kinase Catalytic Subunit, Chain A, domain 1"/>
    <property type="match status" value="1"/>
</dbReference>
<dbReference type="InterPro" id="IPR000270">
    <property type="entry name" value="PB1_dom"/>
</dbReference>
<keyword evidence="9" id="KW-0072">Autophagy</keyword>
<dbReference type="PANTHER" id="PTHR20930:SF0">
    <property type="entry name" value="PROTEIN ILRUN"/>
    <property type="match status" value="1"/>
</dbReference>
<keyword evidence="16" id="KW-1185">Reference proteome</keyword>
<feature type="domain" description="UBA" evidence="13">
    <location>
        <begin position="685"/>
        <end position="723"/>
    </location>
</feature>
<dbReference type="InterPro" id="IPR013783">
    <property type="entry name" value="Ig-like_fold"/>
</dbReference>
<proteinExistence type="predicted"/>
<dbReference type="SMART" id="SM00666">
    <property type="entry name" value="PB1"/>
    <property type="match status" value="1"/>
</dbReference>
<dbReference type="CDD" id="cd14947">
    <property type="entry name" value="NBR1_like"/>
    <property type="match status" value="1"/>
</dbReference>
<dbReference type="GO" id="GO:0005776">
    <property type="term" value="C:autophagosome"/>
    <property type="evidence" value="ECO:0007669"/>
    <property type="project" value="UniProtKB-SubCell"/>
</dbReference>
<keyword evidence="10" id="KW-0968">Cytoplasmic vesicle</keyword>
<evidence type="ECO:0000256" key="12">
    <source>
        <dbReference type="SAM" id="MobiDB-lite"/>
    </source>
</evidence>
<evidence type="ECO:0000256" key="4">
    <source>
        <dbReference type="ARBA" id="ARBA00022554"/>
    </source>
</evidence>
<protein>
    <submittedName>
        <fullName evidence="17">Protein JOKA2 isoform X1</fullName>
    </submittedName>
</protein>
<keyword evidence="3" id="KW-0813">Transport</keyword>
<dbReference type="GO" id="GO:0006914">
    <property type="term" value="P:autophagy"/>
    <property type="evidence" value="ECO:0007669"/>
    <property type="project" value="UniProtKB-KW"/>
</dbReference>
<keyword evidence="7" id="KW-0862">Zinc</keyword>
<feature type="compositionally biased region" description="Polar residues" evidence="12">
    <location>
        <begin position="269"/>
        <end position="282"/>
    </location>
</feature>
<keyword evidence="5" id="KW-0479">Metal-binding</keyword>
<evidence type="ECO:0000256" key="10">
    <source>
        <dbReference type="ARBA" id="ARBA00023329"/>
    </source>
</evidence>
<sequence>MESTLVIKVQYGDTLRRFNARVNGNENLDLDMLGLKAKIFSLFDFPTDTDVTLTYIDEDGDIVTLVDDDDLRDVMRQNLKFLKIIVTPNTERRGRSYARSSGCSTPRRSPSVQQPIPNIHAVVAEVMKTVPETLREAVSKLSVDLRSKSTSSSPTIVELVEQLVKKGVGHPFLNPVSQVGASASSTSPATAAEGTKEAGMPPDVLPKAASSTCSKKSPHGDSVAATPSVHPPVIADLHPIDLNVDPTVTLNPASDMKESQKVGGKPGGSSCSAGSAETTALPNRNFPQAMGFTGSSSLCPFRGLPLLNEGNMPSHGMCRSKRGCKPTDVGGVFHRGIRCDGCGVHPITGPRYKSLVRKADYDLCSICFAEMGREGDYIRIDKPMSFRSMRGLKQVPQPWIPPTLPHVLRPAFKRGHPKLDSRFVSDVTIMDGTVMAPSTPFTKIWRMRNNGNFDWVSGTRLVWIGGDNFSEKDSVEIEVPPQGVHLDEELDIALDFVAPASPGRYISYWRMASPSGHKFGQRVWVLIQVDTPADDSADKTSGALNLNLPPETIGTILQEMNSQFAGGVDDFFGPSNSTTAGKPVQPFAEEQRGKEQEQNFPIDDALLVGNVASASAPPESSSTISYPIIDPSDVGEVAASVPAPATPAAPAPAPAPAPASAPASAPLFPAKEAVVPSGNAGAKGDVEQNLLKELAEMGFKQVDLNKEVLRMNSYDLEQSVDDLCGVSDWDPILEELQEMGFCDKEMNKRLLKKNDGSIRRVVMDLLTGEKA</sequence>
<evidence type="ECO:0000256" key="8">
    <source>
        <dbReference type="ARBA" id="ARBA00022927"/>
    </source>
</evidence>
<dbReference type="Gene3D" id="3.30.60.90">
    <property type="match status" value="1"/>
</dbReference>
<dbReference type="InterPro" id="IPR053793">
    <property type="entry name" value="PB1-like"/>
</dbReference>
<keyword evidence="8" id="KW-0653">Protein transport</keyword>
<evidence type="ECO:0000256" key="9">
    <source>
        <dbReference type="ARBA" id="ARBA00023006"/>
    </source>
</evidence>
<feature type="region of interest" description="Disordered" evidence="12">
    <location>
        <begin position="178"/>
        <end position="232"/>
    </location>
</feature>
<dbReference type="PROSITE" id="PS51745">
    <property type="entry name" value="PB1"/>
    <property type="match status" value="1"/>
</dbReference>
<dbReference type="InterPro" id="IPR009060">
    <property type="entry name" value="UBA-like_sf"/>
</dbReference>
<feature type="compositionally biased region" description="Low complexity" evidence="12">
    <location>
        <begin position="181"/>
        <end position="192"/>
    </location>
</feature>
<comment type="subcellular location">
    <subcellularLocation>
        <location evidence="2">Cytoplasmic vesicle</location>
        <location evidence="2">Autophagosome</location>
    </subcellularLocation>
    <subcellularLocation>
        <location evidence="1">Vacuole</location>
    </subcellularLocation>
</comment>
<dbReference type="Pfam" id="PF00564">
    <property type="entry name" value="PB1"/>
    <property type="match status" value="1"/>
</dbReference>
<feature type="domain" description="UBA" evidence="13">
    <location>
        <begin position="719"/>
        <end position="768"/>
    </location>
</feature>
<dbReference type="InterPro" id="IPR000433">
    <property type="entry name" value="Znf_ZZ"/>
</dbReference>
<feature type="domain" description="ZZ-type" evidence="14">
    <location>
        <begin position="334"/>
        <end position="385"/>
    </location>
</feature>
<feature type="region of interest" description="Disordered" evidence="12">
    <location>
        <begin position="93"/>
        <end position="113"/>
    </location>
</feature>
<feature type="compositionally biased region" description="Polar residues" evidence="12">
    <location>
        <begin position="98"/>
        <end position="113"/>
    </location>
</feature>
<dbReference type="Pfam" id="PF16158">
    <property type="entry name" value="N_BRCA1_IG"/>
    <property type="match status" value="1"/>
</dbReference>
<dbReference type="SUPFAM" id="SSF46934">
    <property type="entry name" value="UBA-like"/>
    <property type="match status" value="2"/>
</dbReference>
<evidence type="ECO:0000256" key="3">
    <source>
        <dbReference type="ARBA" id="ARBA00022448"/>
    </source>
</evidence>
<dbReference type="Pfam" id="PF24932">
    <property type="entry name" value="UBA_NBR1_C"/>
    <property type="match status" value="2"/>
</dbReference>
<dbReference type="InterPro" id="IPR056893">
    <property type="entry name" value="UBA_Nbr1_C"/>
</dbReference>
<dbReference type="CDD" id="cd14319">
    <property type="entry name" value="UBA_NBR1"/>
    <property type="match status" value="2"/>
</dbReference>
<dbReference type="PROSITE" id="PS50030">
    <property type="entry name" value="UBA"/>
    <property type="match status" value="2"/>
</dbReference>
<dbReference type="AlphaFoldDB" id="A0A6P8BSX1"/>
<evidence type="ECO:0000256" key="6">
    <source>
        <dbReference type="ARBA" id="ARBA00022771"/>
    </source>
</evidence>
<dbReference type="PROSITE" id="PS50135">
    <property type="entry name" value="ZF_ZZ_2"/>
    <property type="match status" value="1"/>
</dbReference>
<evidence type="ECO:0000256" key="7">
    <source>
        <dbReference type="ARBA" id="ARBA00022833"/>
    </source>
</evidence>
<feature type="region of interest" description="Disordered" evidence="12">
    <location>
        <begin position="249"/>
        <end position="282"/>
    </location>
</feature>
<dbReference type="GO" id="GO:0008270">
    <property type="term" value="F:zinc ion binding"/>
    <property type="evidence" value="ECO:0007669"/>
    <property type="project" value="UniProtKB-KW"/>
</dbReference>
<dbReference type="Proteomes" id="UP000515151">
    <property type="component" value="Chromosome 8"/>
</dbReference>
<feature type="domain" description="PB1" evidence="15">
    <location>
        <begin position="4"/>
        <end position="89"/>
    </location>
</feature>
<dbReference type="SUPFAM" id="SSF57850">
    <property type="entry name" value="RING/U-box"/>
    <property type="match status" value="1"/>
</dbReference>
<evidence type="ECO:0000313" key="16">
    <source>
        <dbReference type="Proteomes" id="UP000515151"/>
    </source>
</evidence>
<dbReference type="Gene3D" id="1.10.8.10">
    <property type="entry name" value="DNA helicase RuvA subunit, C-terminal domain"/>
    <property type="match status" value="2"/>
</dbReference>
<reference evidence="16" key="1">
    <citation type="journal article" date="2020" name="Plant Biotechnol. J.">
        <title>The pomegranate (Punica granatum L.) draft genome dissects genetic divergence between soft- and hard-seeded cultivars.</title>
        <authorList>
            <person name="Luo X."/>
            <person name="Li H."/>
            <person name="Wu Z."/>
            <person name="Yao W."/>
            <person name="Zhao P."/>
            <person name="Cao D."/>
            <person name="Yu H."/>
            <person name="Li K."/>
            <person name="Poudel K."/>
            <person name="Zhao D."/>
            <person name="Zhang F."/>
            <person name="Xia X."/>
            <person name="Chen L."/>
            <person name="Wang Q."/>
            <person name="Jing D."/>
            <person name="Cao S."/>
        </authorList>
    </citation>
    <scope>NUCLEOTIDE SEQUENCE [LARGE SCALE GENOMIC DNA]</scope>
    <source>
        <strain evidence="16">cv. Tunisia</strain>
    </source>
</reference>
<dbReference type="PANTHER" id="PTHR20930">
    <property type="entry name" value="OVARIAN CARCINOMA ANTIGEN CA125-RELATED"/>
    <property type="match status" value="1"/>
</dbReference>
<dbReference type="InterPro" id="IPR015940">
    <property type="entry name" value="UBA"/>
</dbReference>
<organism evidence="16 17">
    <name type="scientific">Punica granatum</name>
    <name type="common">Pomegranate</name>
    <dbReference type="NCBI Taxonomy" id="22663"/>
    <lineage>
        <taxon>Eukaryota</taxon>
        <taxon>Viridiplantae</taxon>
        <taxon>Streptophyta</taxon>
        <taxon>Embryophyta</taxon>
        <taxon>Tracheophyta</taxon>
        <taxon>Spermatophyta</taxon>
        <taxon>Magnoliopsida</taxon>
        <taxon>eudicotyledons</taxon>
        <taxon>Gunneridae</taxon>
        <taxon>Pentapetalae</taxon>
        <taxon>rosids</taxon>
        <taxon>malvids</taxon>
        <taxon>Myrtales</taxon>
        <taxon>Lythraceae</taxon>
        <taxon>Punica</taxon>
    </lineage>
</organism>
<dbReference type="SUPFAM" id="SSF54277">
    <property type="entry name" value="CAD &amp; PB1 domains"/>
    <property type="match status" value="1"/>
</dbReference>
<reference evidence="17" key="2">
    <citation type="submission" date="2025-08" db="UniProtKB">
        <authorList>
            <consortium name="RefSeq"/>
        </authorList>
    </citation>
    <scope>IDENTIFICATION</scope>
    <source>
        <tissue evidence="17">Leaf</tissue>
    </source>
</reference>
<evidence type="ECO:0000256" key="2">
    <source>
        <dbReference type="ARBA" id="ARBA00004419"/>
    </source>
</evidence>
<keyword evidence="6 11" id="KW-0863">Zinc-finger</keyword>
<evidence type="ECO:0000256" key="5">
    <source>
        <dbReference type="ARBA" id="ARBA00022723"/>
    </source>
</evidence>
<evidence type="ECO:0000259" key="15">
    <source>
        <dbReference type="PROSITE" id="PS51745"/>
    </source>
</evidence>
<dbReference type="InterPro" id="IPR032350">
    <property type="entry name" value="Nbr1_FW"/>
</dbReference>
<dbReference type="GO" id="GO:0031410">
    <property type="term" value="C:cytoplasmic vesicle"/>
    <property type="evidence" value="ECO:0007669"/>
    <property type="project" value="UniProtKB-KW"/>
</dbReference>
<dbReference type="OrthoDB" id="661148at2759"/>
<dbReference type="Pfam" id="PF00569">
    <property type="entry name" value="ZZ"/>
    <property type="match status" value="1"/>
</dbReference>
<gene>
    <name evidence="17" type="primary">LOC116187786</name>
</gene>
<dbReference type="InterPro" id="IPR043145">
    <property type="entry name" value="Znf_ZZ_sf"/>
</dbReference>